<dbReference type="AlphaFoldDB" id="A0A9N7UTH9"/>
<dbReference type="InterPro" id="IPR036706">
    <property type="entry name" value="VOMI_sf"/>
</dbReference>
<dbReference type="PANTHER" id="PTHR18841">
    <property type="entry name" value="VITELLINE MEMBRANE OUTER LAYER PROTEIN I-RELATED"/>
    <property type="match status" value="1"/>
</dbReference>
<comment type="caution">
    <text evidence="1">The sequence shown here is derived from an EMBL/GenBank/DDBJ whole genome shotgun (WGS) entry which is preliminary data.</text>
</comment>
<sequence>MKIICWDLQTGATKWEEYGGWSQNCDDGGICGIETKMEEELSGGDDTSLNDVRFRCCARAQQVIQLKPGKS</sequence>
<protein>
    <submittedName>
        <fullName evidence="1">Uncharacterized protein</fullName>
    </submittedName>
</protein>
<dbReference type="Pfam" id="PF03762">
    <property type="entry name" value="VOMI"/>
    <property type="match status" value="1"/>
</dbReference>
<dbReference type="Gene3D" id="2.100.10.20">
    <property type="entry name" value="Vitelline membrane outer layer protein I (VOMI)"/>
    <property type="match status" value="1"/>
</dbReference>
<organism evidence="1 2">
    <name type="scientific">Pleuronectes platessa</name>
    <name type="common">European plaice</name>
    <dbReference type="NCBI Taxonomy" id="8262"/>
    <lineage>
        <taxon>Eukaryota</taxon>
        <taxon>Metazoa</taxon>
        <taxon>Chordata</taxon>
        <taxon>Craniata</taxon>
        <taxon>Vertebrata</taxon>
        <taxon>Euteleostomi</taxon>
        <taxon>Actinopterygii</taxon>
        <taxon>Neopterygii</taxon>
        <taxon>Teleostei</taxon>
        <taxon>Neoteleostei</taxon>
        <taxon>Acanthomorphata</taxon>
        <taxon>Carangaria</taxon>
        <taxon>Pleuronectiformes</taxon>
        <taxon>Pleuronectoidei</taxon>
        <taxon>Pleuronectidae</taxon>
        <taxon>Pleuronectes</taxon>
    </lineage>
</organism>
<reference evidence="1" key="1">
    <citation type="submission" date="2020-03" db="EMBL/GenBank/DDBJ databases">
        <authorList>
            <person name="Weist P."/>
        </authorList>
    </citation>
    <scope>NUCLEOTIDE SEQUENCE</scope>
</reference>
<evidence type="ECO:0000313" key="1">
    <source>
        <dbReference type="EMBL" id="CAB1438945.1"/>
    </source>
</evidence>
<dbReference type="SUPFAM" id="SSF51092">
    <property type="entry name" value="Vitelline membrane outer protein-I (VMO-I)"/>
    <property type="match status" value="1"/>
</dbReference>
<dbReference type="GO" id="GO:0005615">
    <property type="term" value="C:extracellular space"/>
    <property type="evidence" value="ECO:0007669"/>
    <property type="project" value="TreeGrafter"/>
</dbReference>
<keyword evidence="2" id="KW-1185">Reference proteome</keyword>
<dbReference type="Proteomes" id="UP001153269">
    <property type="component" value="Unassembled WGS sequence"/>
</dbReference>
<gene>
    <name evidence="1" type="ORF">PLEPLA_LOCUS26802</name>
</gene>
<dbReference type="InterPro" id="IPR005515">
    <property type="entry name" value="VOMI"/>
</dbReference>
<accession>A0A9N7UTH9</accession>
<name>A0A9N7UTH9_PLEPL</name>
<proteinExistence type="predicted"/>
<dbReference type="EMBL" id="CADEAL010002223">
    <property type="protein sequence ID" value="CAB1438945.1"/>
    <property type="molecule type" value="Genomic_DNA"/>
</dbReference>
<evidence type="ECO:0000313" key="2">
    <source>
        <dbReference type="Proteomes" id="UP001153269"/>
    </source>
</evidence>
<dbReference type="PANTHER" id="PTHR18841:SF0">
    <property type="entry name" value="VITELLINE MEMBRANE OUTER LAYER 1 HOMOLOG A-RELATED"/>
    <property type="match status" value="1"/>
</dbReference>